<sequence length="322" mass="36909">MERSIIIQNRYINQKLAPTEWLQSPQEVVAHFGAIQAQNYGQSLWAVGSRLISPSETTVKAAINEGKVIRTWLLRGTIHLFSADDYHWMIDLTAPMIDKICQPYRTKLGLSNEVLHKASKVVDAFVAGSHRTRKELAEHLAKNELPSAGITFAQLLVYLSSRKIICSGPDETYRDTRHIPVVTKVYTREEAIKELAKRYFQSHAPATLRDFCFWSGFTVTDAKIALADFTQFGDFFINDLVENTVSLETIPLAGFDEWIIGYRNRSIVLDEKWHEEIITKNGIFRPAIITAGKVVAKWEKPKNLTDMKEDYWSRYIQFRNVL</sequence>
<organism evidence="1 2">
    <name type="scientific">Listeria ivanovii</name>
    <dbReference type="NCBI Taxonomy" id="1638"/>
    <lineage>
        <taxon>Bacteria</taxon>
        <taxon>Bacillati</taxon>
        <taxon>Bacillota</taxon>
        <taxon>Bacilli</taxon>
        <taxon>Bacillales</taxon>
        <taxon>Listeriaceae</taxon>
        <taxon>Listeria</taxon>
    </lineage>
</organism>
<keyword evidence="1" id="KW-0238">DNA-binding</keyword>
<proteinExistence type="predicted"/>
<accession>A0AAX2DML6</accession>
<dbReference type="AlphaFoldDB" id="A0AAX2DML6"/>
<reference evidence="1 2" key="1">
    <citation type="submission" date="2016-10" db="EMBL/GenBank/DDBJ databases">
        <authorList>
            <person name="Varghese N."/>
            <person name="Submissions S."/>
        </authorList>
    </citation>
    <scope>NUCLEOTIDE SEQUENCE [LARGE SCALE GENOMIC DNA]</scope>
    <source>
        <strain evidence="1 2">ATCC 49954</strain>
    </source>
</reference>
<dbReference type="EMBL" id="FNMX01000003">
    <property type="protein sequence ID" value="SDW38668.1"/>
    <property type="molecule type" value="Genomic_DNA"/>
</dbReference>
<dbReference type="GO" id="GO:0003677">
    <property type="term" value="F:DNA binding"/>
    <property type="evidence" value="ECO:0007669"/>
    <property type="project" value="UniProtKB-KW"/>
</dbReference>
<evidence type="ECO:0000313" key="1">
    <source>
        <dbReference type="EMBL" id="SDW38668.1"/>
    </source>
</evidence>
<dbReference type="PANTHER" id="PTHR38479">
    <property type="entry name" value="LMO0824 PROTEIN"/>
    <property type="match status" value="1"/>
</dbReference>
<gene>
    <name evidence="1" type="ORF">SAMN05421782_10351</name>
</gene>
<dbReference type="PANTHER" id="PTHR38479:SF2">
    <property type="entry name" value="WINGED HELIX DNA-BINDING DOMAIN-CONTAINING PROTEIN"/>
    <property type="match status" value="1"/>
</dbReference>
<dbReference type="InterPro" id="IPR009351">
    <property type="entry name" value="AlkZ-like"/>
</dbReference>
<protein>
    <submittedName>
        <fullName evidence="1">Winged helix DNA-binding domain-containing protein</fullName>
    </submittedName>
</protein>
<evidence type="ECO:0000313" key="2">
    <source>
        <dbReference type="Proteomes" id="UP000183610"/>
    </source>
</evidence>
<name>A0AAX2DML6_LISIV</name>
<dbReference type="Pfam" id="PF06224">
    <property type="entry name" value="AlkZ-like"/>
    <property type="match status" value="1"/>
</dbReference>
<dbReference type="Proteomes" id="UP000183610">
    <property type="component" value="Unassembled WGS sequence"/>
</dbReference>
<dbReference type="RefSeq" id="WP_003719010.1">
    <property type="nucleotide sequence ID" value="NZ_FNMX01000003.1"/>
</dbReference>
<comment type="caution">
    <text evidence="1">The sequence shown here is derived from an EMBL/GenBank/DDBJ whole genome shotgun (WGS) entry which is preliminary data.</text>
</comment>